<comment type="caution">
    <text evidence="9">The sequence shown here is derived from an EMBL/GenBank/DDBJ whole genome shotgun (WGS) entry which is preliminary data.</text>
</comment>
<feature type="transmembrane region" description="Helical" evidence="7">
    <location>
        <begin position="139"/>
        <end position="164"/>
    </location>
</feature>
<dbReference type="Proteomes" id="UP000663877">
    <property type="component" value="Unassembled WGS sequence"/>
</dbReference>
<evidence type="ECO:0000256" key="3">
    <source>
        <dbReference type="ARBA" id="ARBA00022692"/>
    </source>
</evidence>
<evidence type="ECO:0000256" key="7">
    <source>
        <dbReference type="RuleBase" id="RU363059"/>
    </source>
</evidence>
<comment type="subcellular location">
    <subcellularLocation>
        <location evidence="1 7">Endoplasmic reticulum membrane</location>
        <topology evidence="1 7">Multi-pass membrane protein</topology>
    </subcellularLocation>
</comment>
<dbReference type="GO" id="GO:0006950">
    <property type="term" value="P:response to stress"/>
    <property type="evidence" value="ECO:0007669"/>
    <property type="project" value="UniProtKB-ARBA"/>
</dbReference>
<dbReference type="OrthoDB" id="19102at2759"/>
<dbReference type="SUPFAM" id="SSF144091">
    <property type="entry name" value="Rhomboid-like"/>
    <property type="match status" value="1"/>
</dbReference>
<evidence type="ECO:0000256" key="5">
    <source>
        <dbReference type="ARBA" id="ARBA00022989"/>
    </source>
</evidence>
<comment type="similarity">
    <text evidence="2 7">Belongs to the derlin family.</text>
</comment>
<dbReference type="Pfam" id="PF04511">
    <property type="entry name" value="DER1"/>
    <property type="match status" value="1"/>
</dbReference>
<dbReference type="Gene3D" id="1.20.1540.10">
    <property type="entry name" value="Rhomboid-like"/>
    <property type="match status" value="1"/>
</dbReference>
<dbReference type="Proteomes" id="UP000663832">
    <property type="component" value="Unassembled WGS sequence"/>
</dbReference>
<dbReference type="EMBL" id="CAJNOI010000042">
    <property type="protein sequence ID" value="CAF0918791.1"/>
    <property type="molecule type" value="Genomic_DNA"/>
</dbReference>
<keyword evidence="4 7" id="KW-0256">Endoplasmic reticulum</keyword>
<dbReference type="InterPro" id="IPR035952">
    <property type="entry name" value="Rhomboid-like_sf"/>
</dbReference>
<dbReference type="GO" id="GO:0005789">
    <property type="term" value="C:endoplasmic reticulum membrane"/>
    <property type="evidence" value="ECO:0007669"/>
    <property type="project" value="UniProtKB-SubCell"/>
</dbReference>
<evidence type="ECO:0000313" key="11">
    <source>
        <dbReference type="Proteomes" id="UP000663832"/>
    </source>
</evidence>
<evidence type="ECO:0000256" key="6">
    <source>
        <dbReference type="ARBA" id="ARBA00023136"/>
    </source>
</evidence>
<dbReference type="AlphaFoldDB" id="A0A813WQ97"/>
<name>A0A813WQ97_9BILA</name>
<dbReference type="PANTHER" id="PTHR11009">
    <property type="entry name" value="DER1-LIKE PROTEIN, DERLIN"/>
    <property type="match status" value="1"/>
</dbReference>
<keyword evidence="6 7" id="KW-0472">Membrane</keyword>
<protein>
    <recommendedName>
        <fullName evidence="7">Derlin</fullName>
    </recommendedName>
</protein>
<evidence type="ECO:0000313" key="9">
    <source>
        <dbReference type="EMBL" id="CAF0858274.1"/>
    </source>
</evidence>
<sequence>MSGSNDLGQWYKSIPPITRVWFTASIVVPLAVALHIVDAGQLLLYIYPIIKHFEIWRLLTAVLVHGLGLKYLVKLYFLYEYSSRLETSTFNDRPADYVFCLTFLWLCNIIVGLILPMPGLMVSMVMCVVYIWCQLNKEVIMSFFFGTQFKAMYMPWVILLFNWIVNGSFQEDFCGIVIGHLYYFLVFKYPRDFDGVRLLQTPKFLYRYFPNKRRSTSGFGTAPINRQESEDTESTTVRNRQVFGGRGHVLGTR</sequence>
<dbReference type="EMBL" id="CAJNOM010000027">
    <property type="protein sequence ID" value="CAF0844103.1"/>
    <property type="molecule type" value="Genomic_DNA"/>
</dbReference>
<gene>
    <name evidence="10" type="ORF">BJG266_LOCUS11411</name>
    <name evidence="8" type="ORF">QVE165_LOCUS6472</name>
    <name evidence="9" type="ORF">QVE165_LOCUS7221</name>
</gene>
<accession>A0A813WQ97</accession>
<evidence type="ECO:0000256" key="4">
    <source>
        <dbReference type="ARBA" id="ARBA00022824"/>
    </source>
</evidence>
<comment type="function">
    <text evidence="7">May be involved in the degradation of misfolded endoplasmic reticulum (ER) luminal proteins.</text>
</comment>
<evidence type="ECO:0000256" key="1">
    <source>
        <dbReference type="ARBA" id="ARBA00004477"/>
    </source>
</evidence>
<organism evidence="9 11">
    <name type="scientific">Adineta steineri</name>
    <dbReference type="NCBI Taxonomy" id="433720"/>
    <lineage>
        <taxon>Eukaryota</taxon>
        <taxon>Metazoa</taxon>
        <taxon>Spiralia</taxon>
        <taxon>Gnathifera</taxon>
        <taxon>Rotifera</taxon>
        <taxon>Eurotatoria</taxon>
        <taxon>Bdelloidea</taxon>
        <taxon>Adinetida</taxon>
        <taxon>Adinetidae</taxon>
        <taxon>Adineta</taxon>
    </lineage>
</organism>
<evidence type="ECO:0000313" key="10">
    <source>
        <dbReference type="EMBL" id="CAF0918791.1"/>
    </source>
</evidence>
<keyword evidence="3 7" id="KW-0812">Transmembrane</keyword>
<feature type="transmembrane region" description="Helical" evidence="7">
    <location>
        <begin position="58"/>
        <end position="79"/>
    </location>
</feature>
<dbReference type="EMBL" id="CAJNOM010000031">
    <property type="protein sequence ID" value="CAF0858274.1"/>
    <property type="molecule type" value="Genomic_DNA"/>
</dbReference>
<proteinExistence type="inferred from homology"/>
<feature type="transmembrane region" description="Helical" evidence="7">
    <location>
        <begin position="20"/>
        <end position="46"/>
    </location>
</feature>
<evidence type="ECO:0000256" key="2">
    <source>
        <dbReference type="ARBA" id="ARBA00008917"/>
    </source>
</evidence>
<keyword evidence="11" id="KW-1185">Reference proteome</keyword>
<keyword evidence="5 7" id="KW-1133">Transmembrane helix</keyword>
<reference evidence="9" key="1">
    <citation type="submission" date="2021-02" db="EMBL/GenBank/DDBJ databases">
        <authorList>
            <person name="Nowell W R."/>
        </authorList>
    </citation>
    <scope>NUCLEOTIDE SEQUENCE</scope>
</reference>
<feature type="transmembrane region" description="Helical" evidence="7">
    <location>
        <begin position="99"/>
        <end position="132"/>
    </location>
</feature>
<evidence type="ECO:0000313" key="8">
    <source>
        <dbReference type="EMBL" id="CAF0844103.1"/>
    </source>
</evidence>
<dbReference type="InterPro" id="IPR007599">
    <property type="entry name" value="DER1"/>
</dbReference>